<dbReference type="InterPro" id="IPR014500">
    <property type="entry name" value="UCP019307_cupin"/>
</dbReference>
<dbReference type="Proteomes" id="UP000298579">
    <property type="component" value="Chromosome linear"/>
</dbReference>
<reference evidence="1 2" key="1">
    <citation type="submission" date="2019-04" db="EMBL/GenBank/DDBJ databases">
        <title>Complete genome sequence of Agrobacterium tumefaciens CFBP5877.</title>
        <authorList>
            <person name="Huang Y.-Y."/>
            <person name="Chiang H.-Y."/>
            <person name="Chou L."/>
            <person name="Lai E.-M."/>
            <person name="Kuo C.-H."/>
        </authorList>
    </citation>
    <scope>NUCLEOTIDE SEQUENCE [LARGE SCALE GENOMIC DNA]</scope>
    <source>
        <strain evidence="1 2">CFBP5877</strain>
    </source>
</reference>
<dbReference type="PIRSF" id="PIRSF019307">
    <property type="entry name" value="UCP019307"/>
    <property type="match status" value="1"/>
</dbReference>
<dbReference type="AlphaFoldDB" id="A0AAE6BFW9"/>
<dbReference type="CDD" id="cd02219">
    <property type="entry name" value="cupin_YjlB-like"/>
    <property type="match status" value="1"/>
</dbReference>
<dbReference type="PANTHER" id="PTHR36448:SF2">
    <property type="entry name" value="CUPIN TYPE-1 DOMAIN-CONTAINING PROTEIN"/>
    <property type="match status" value="1"/>
</dbReference>
<dbReference type="SUPFAM" id="SSF51182">
    <property type="entry name" value="RmlC-like cupins"/>
    <property type="match status" value="1"/>
</dbReference>
<protein>
    <submittedName>
        <fullName evidence="1">Cupin domain-containing protein</fullName>
    </submittedName>
</protein>
<name>A0AAE6BFW9_AGRTU</name>
<organism evidence="1 2">
    <name type="scientific">Agrobacterium tumefaciens</name>
    <dbReference type="NCBI Taxonomy" id="358"/>
    <lineage>
        <taxon>Bacteria</taxon>
        <taxon>Pseudomonadati</taxon>
        <taxon>Pseudomonadota</taxon>
        <taxon>Alphaproteobacteria</taxon>
        <taxon>Hyphomicrobiales</taxon>
        <taxon>Rhizobiaceae</taxon>
        <taxon>Rhizobium/Agrobacterium group</taxon>
        <taxon>Agrobacterium</taxon>
        <taxon>Agrobacterium tumefaciens complex</taxon>
    </lineage>
</organism>
<gene>
    <name evidence="1" type="ORF">CFBP5877_24025</name>
</gene>
<dbReference type="RefSeq" id="WP_080827685.1">
    <property type="nucleotide sequence ID" value="NZ_CP039889.1"/>
</dbReference>
<proteinExistence type="predicted"/>
<dbReference type="EMBL" id="CP039898">
    <property type="protein sequence ID" value="QCL82121.1"/>
    <property type="molecule type" value="Genomic_DNA"/>
</dbReference>
<dbReference type="PANTHER" id="PTHR36448">
    <property type="entry name" value="BLR7373 PROTEIN"/>
    <property type="match status" value="1"/>
</dbReference>
<accession>A0AAE6BFW9</accession>
<dbReference type="Gene3D" id="2.60.120.10">
    <property type="entry name" value="Jelly Rolls"/>
    <property type="match status" value="1"/>
</dbReference>
<dbReference type="InterPro" id="IPR047121">
    <property type="entry name" value="YjiB-like"/>
</dbReference>
<evidence type="ECO:0000313" key="2">
    <source>
        <dbReference type="Proteomes" id="UP000298579"/>
    </source>
</evidence>
<evidence type="ECO:0000313" key="1">
    <source>
        <dbReference type="EMBL" id="QCL82121.1"/>
    </source>
</evidence>
<dbReference type="InterPro" id="IPR011051">
    <property type="entry name" value="RmlC_Cupin_sf"/>
</dbReference>
<dbReference type="InterPro" id="IPR014710">
    <property type="entry name" value="RmlC-like_jellyroll"/>
</dbReference>
<sequence length="161" mass="17327">MKTETILFDAGDQIPNNQTFPVIIYRQINSQPDTGAFEAMFSRNGWTGIWRNGVFAYHHYHSGAHEVLGVGRGEATLQIGGPDGQVLEISQGDCLILPAGTGHMRLKSSADFQVAGAYPPGQHADIQTSAPTEEMLARIKSLSKPKTDPVHGASGGLAELW</sequence>